<protein>
    <submittedName>
        <fullName evidence="2">Uncharacterized protein</fullName>
    </submittedName>
</protein>
<comment type="caution">
    <text evidence="2">The sequence shown here is derived from an EMBL/GenBank/DDBJ whole genome shotgun (WGS) entry which is preliminary data.</text>
</comment>
<name>A0A9Q3J5I9_9BASI</name>
<feature type="compositionally biased region" description="Polar residues" evidence="1">
    <location>
        <begin position="108"/>
        <end position="127"/>
    </location>
</feature>
<dbReference type="OrthoDB" id="2506685at2759"/>
<gene>
    <name evidence="2" type="ORF">O181_096380</name>
</gene>
<evidence type="ECO:0000313" key="2">
    <source>
        <dbReference type="EMBL" id="MBW0556665.1"/>
    </source>
</evidence>
<keyword evidence="3" id="KW-1185">Reference proteome</keyword>
<feature type="region of interest" description="Disordered" evidence="1">
    <location>
        <begin position="71"/>
        <end position="90"/>
    </location>
</feature>
<feature type="region of interest" description="Disordered" evidence="1">
    <location>
        <begin position="102"/>
        <end position="139"/>
    </location>
</feature>
<evidence type="ECO:0000313" key="3">
    <source>
        <dbReference type="Proteomes" id="UP000765509"/>
    </source>
</evidence>
<feature type="compositionally biased region" description="Polar residues" evidence="1">
    <location>
        <begin position="71"/>
        <end position="85"/>
    </location>
</feature>
<sequence>MIKDKAMVQALDGVYIIPRLEILKLYNEQDLEAKVLIQQNEFSQPKSQEKKARFEEESWEEVSKQMKDFTQKIQNPQPQGHQLQDTGKESVKEVLNQFKHLSEVVESPNKTQAGNNQDQKVTQNSQPLRPRYPLPPISSGYQPYVPAQMAPRQLLKCY</sequence>
<accession>A0A9Q3J5I9</accession>
<organism evidence="2 3">
    <name type="scientific">Austropuccinia psidii MF-1</name>
    <dbReference type="NCBI Taxonomy" id="1389203"/>
    <lineage>
        <taxon>Eukaryota</taxon>
        <taxon>Fungi</taxon>
        <taxon>Dikarya</taxon>
        <taxon>Basidiomycota</taxon>
        <taxon>Pucciniomycotina</taxon>
        <taxon>Pucciniomycetes</taxon>
        <taxon>Pucciniales</taxon>
        <taxon>Sphaerophragmiaceae</taxon>
        <taxon>Austropuccinia</taxon>
    </lineage>
</organism>
<reference evidence="2" key="1">
    <citation type="submission" date="2021-03" db="EMBL/GenBank/DDBJ databases">
        <title>Draft genome sequence of rust myrtle Austropuccinia psidii MF-1, a brazilian biotype.</title>
        <authorList>
            <person name="Quecine M.C."/>
            <person name="Pachon D.M.R."/>
            <person name="Bonatelli M.L."/>
            <person name="Correr F.H."/>
            <person name="Franceschini L.M."/>
            <person name="Leite T.F."/>
            <person name="Margarido G.R.A."/>
            <person name="Almeida C.A."/>
            <person name="Ferrarezi J.A."/>
            <person name="Labate C.A."/>
        </authorList>
    </citation>
    <scope>NUCLEOTIDE SEQUENCE</scope>
    <source>
        <strain evidence="2">MF-1</strain>
    </source>
</reference>
<dbReference type="AlphaFoldDB" id="A0A9Q3J5I9"/>
<evidence type="ECO:0000256" key="1">
    <source>
        <dbReference type="SAM" id="MobiDB-lite"/>
    </source>
</evidence>
<dbReference type="Proteomes" id="UP000765509">
    <property type="component" value="Unassembled WGS sequence"/>
</dbReference>
<dbReference type="EMBL" id="AVOT02064210">
    <property type="protein sequence ID" value="MBW0556665.1"/>
    <property type="molecule type" value="Genomic_DNA"/>
</dbReference>
<proteinExistence type="predicted"/>